<name>A0A7W7IDE5_9ACTN</name>
<keyword evidence="1" id="KW-0472">Membrane</keyword>
<reference evidence="2 5" key="1">
    <citation type="journal article" date="2019" name="Int. J. Syst. Evol. Microbiol.">
        <title>The Global Catalogue of Microorganisms (GCM) 10K type strain sequencing project: providing services to taxonomists for standard genome sequencing and annotation.</title>
        <authorList>
            <consortium name="The Broad Institute Genomics Platform"/>
            <consortium name="The Broad Institute Genome Sequencing Center for Infectious Disease"/>
            <person name="Wu L."/>
            <person name="Ma J."/>
        </authorList>
    </citation>
    <scope>NUCLEOTIDE SEQUENCE [LARGE SCALE GENOMIC DNA]</scope>
    <source>
        <strain evidence="2 5">JCM 10667</strain>
    </source>
</reference>
<keyword evidence="5" id="KW-1185">Reference proteome</keyword>
<evidence type="ECO:0000313" key="4">
    <source>
        <dbReference type="Proteomes" id="UP000549343"/>
    </source>
</evidence>
<evidence type="ECO:0000313" key="3">
    <source>
        <dbReference type="EMBL" id="MBB4775063.1"/>
    </source>
</evidence>
<reference evidence="3 4" key="2">
    <citation type="submission" date="2020-08" db="EMBL/GenBank/DDBJ databases">
        <title>Sequencing the genomes of 1000 actinobacteria strains.</title>
        <authorList>
            <person name="Klenk H.-P."/>
        </authorList>
    </citation>
    <scope>NUCLEOTIDE SEQUENCE [LARGE SCALE GENOMIC DNA]</scope>
    <source>
        <strain evidence="3 4">DSM 44772</strain>
    </source>
</reference>
<dbReference type="EMBL" id="BAAAHD010000021">
    <property type="protein sequence ID" value="GAA0560017.1"/>
    <property type="molecule type" value="Genomic_DNA"/>
</dbReference>
<gene>
    <name evidence="3" type="ORF">F4557_003481</name>
    <name evidence="2" type="ORF">GCM10009546_22710</name>
</gene>
<protein>
    <submittedName>
        <fullName evidence="3">Uncharacterized protein</fullName>
    </submittedName>
</protein>
<keyword evidence="1" id="KW-1133">Transmembrane helix</keyword>
<comment type="caution">
    <text evidence="3">The sequence shown here is derived from an EMBL/GenBank/DDBJ whole genome shotgun (WGS) entry which is preliminary data.</text>
</comment>
<evidence type="ECO:0000313" key="5">
    <source>
        <dbReference type="Proteomes" id="UP001501427"/>
    </source>
</evidence>
<evidence type="ECO:0000256" key="1">
    <source>
        <dbReference type="SAM" id="Phobius"/>
    </source>
</evidence>
<dbReference type="AlphaFoldDB" id="A0A7W7IDE5"/>
<dbReference type="Proteomes" id="UP000549343">
    <property type="component" value="Unassembled WGS sequence"/>
</dbReference>
<accession>A0A7W7IDE5</accession>
<sequence length="42" mass="4364">MSGSALFGVLAILAAVAIFVLVGLFYLGDRREGPPNGSDRGR</sequence>
<proteinExistence type="predicted"/>
<feature type="transmembrane region" description="Helical" evidence="1">
    <location>
        <begin position="6"/>
        <end position="27"/>
    </location>
</feature>
<organism evidence="3 4">
    <name type="scientific">Actinomadura livida</name>
    <dbReference type="NCBI Taxonomy" id="79909"/>
    <lineage>
        <taxon>Bacteria</taxon>
        <taxon>Bacillati</taxon>
        <taxon>Actinomycetota</taxon>
        <taxon>Actinomycetes</taxon>
        <taxon>Streptosporangiales</taxon>
        <taxon>Thermomonosporaceae</taxon>
        <taxon>Actinomadura</taxon>
    </lineage>
</organism>
<keyword evidence="1" id="KW-0812">Transmembrane</keyword>
<dbReference type="EMBL" id="JACHMV010000001">
    <property type="protein sequence ID" value="MBB4775063.1"/>
    <property type="molecule type" value="Genomic_DNA"/>
</dbReference>
<dbReference type="Proteomes" id="UP001501427">
    <property type="component" value="Unassembled WGS sequence"/>
</dbReference>
<evidence type="ECO:0000313" key="2">
    <source>
        <dbReference type="EMBL" id="GAA0560017.1"/>
    </source>
</evidence>
<dbReference type="RefSeq" id="WP_268248517.1">
    <property type="nucleotide sequence ID" value="NZ_BAAAHD010000021.1"/>
</dbReference>
<reference evidence="2" key="3">
    <citation type="submission" date="2023-12" db="EMBL/GenBank/DDBJ databases">
        <authorList>
            <person name="Sun Q."/>
            <person name="Inoue M."/>
        </authorList>
    </citation>
    <scope>NUCLEOTIDE SEQUENCE</scope>
    <source>
        <strain evidence="2">JCM 10667</strain>
    </source>
</reference>